<dbReference type="EMBL" id="AP025334">
    <property type="protein sequence ID" value="BDD52429.1"/>
    <property type="molecule type" value="Genomic_DNA"/>
</dbReference>
<organism evidence="9 10">
    <name type="scientific">Phytobacter diazotrophicus</name>
    <dbReference type="NCBI Taxonomy" id="395631"/>
    <lineage>
        <taxon>Bacteria</taxon>
        <taxon>Pseudomonadati</taxon>
        <taxon>Pseudomonadota</taxon>
        <taxon>Gammaproteobacteria</taxon>
        <taxon>Enterobacterales</taxon>
        <taxon>Enterobacteriaceae</taxon>
        <taxon>Phytobacter</taxon>
    </lineage>
</organism>
<name>A0ABM7VZI7_9ENTR</name>
<dbReference type="InterPro" id="IPR058790">
    <property type="entry name" value="BSH_CusB"/>
</dbReference>
<gene>
    <name evidence="9" type="ORF">PDTA9734_39160</name>
</gene>
<dbReference type="Pfam" id="PF25975">
    <property type="entry name" value="CzcB_C"/>
    <property type="match status" value="1"/>
</dbReference>
<dbReference type="PANTHER" id="PTHR30097">
    <property type="entry name" value="CATION EFFLUX SYSTEM PROTEIN CUSB"/>
    <property type="match status" value="1"/>
</dbReference>
<evidence type="ECO:0000256" key="1">
    <source>
        <dbReference type="ARBA" id="ARBA00009477"/>
    </source>
</evidence>
<dbReference type="Pfam" id="PF25954">
    <property type="entry name" value="Beta-barrel_RND_2"/>
    <property type="match status" value="1"/>
</dbReference>
<feature type="domain" description="Heavy metal binding" evidence="4">
    <location>
        <begin position="47"/>
        <end position="73"/>
    </location>
</feature>
<dbReference type="Pfam" id="PF25919">
    <property type="entry name" value="BSH_CusB"/>
    <property type="match status" value="1"/>
</dbReference>
<comment type="similarity">
    <text evidence="1">Belongs to the membrane fusion protein (MFP) (TC 8.A.1) family.</text>
</comment>
<feature type="domain" description="CusB-like barrel-sandwich hybrid" evidence="6">
    <location>
        <begin position="125"/>
        <end position="240"/>
    </location>
</feature>
<feature type="domain" description="CusB-like beta-barrel" evidence="7">
    <location>
        <begin position="245"/>
        <end position="318"/>
    </location>
</feature>
<accession>A0ABM7VZI7</accession>
<dbReference type="NCBIfam" id="TIGR01730">
    <property type="entry name" value="RND_mfp"/>
    <property type="match status" value="1"/>
</dbReference>
<dbReference type="Proteomes" id="UP001320460">
    <property type="component" value="Chromosome"/>
</dbReference>
<keyword evidence="10" id="KW-1185">Reference proteome</keyword>
<dbReference type="InterPro" id="IPR006143">
    <property type="entry name" value="RND_pump_MFP"/>
</dbReference>
<sequence length="490" mass="52907">MKKTVLAILIAACVAAAAGYVAGRQQVAPTADTHDHASANAERKVLYWYDPMVPGQRFDKPGKSPFMDMPLVPRYADEGPTDNGVSVSARQQQNLGMITASVEKRVLAPAFSAFATVTTDERSIQTISAPANGVVEKLFVRAPQQWVKKGEPLAQLWIPQWTTAQQEYLAVRQLGDGALTRAARDRLALQFMPEATILAVECSGKPQTRLTLRADRAGYVVKLDSREGAQVAQAQTLFELASLDPVWLVVDYPQSQAQTLSAGSEIIARSSSWPGEQFHGRVSELLPQLETTTRTLKARIVLDNPQQKLKPGMFLTVTQPETSQQPAVLAIPEEALIETGVATRVLLASGEGHFQAVKVTTGRTSQGWTEVLSGLKEGDSVVTSGQFLIDSEASLRSALPGDTAQSAVSDQKQAQEYETTGVIKAIDAGSITLAHQPIPALNWGAMTMDFTLKTPVSTLKPGDRVMFSFTLDDENGAVITHLMPATEAMK</sequence>
<dbReference type="Gene3D" id="2.40.30.170">
    <property type="match status" value="1"/>
</dbReference>
<proteinExistence type="inferred from homology"/>
<dbReference type="Gene3D" id="2.40.420.20">
    <property type="match status" value="1"/>
</dbReference>
<evidence type="ECO:0000259" key="6">
    <source>
        <dbReference type="Pfam" id="PF25919"/>
    </source>
</evidence>
<evidence type="ECO:0000313" key="10">
    <source>
        <dbReference type="Proteomes" id="UP001320460"/>
    </source>
</evidence>
<protein>
    <submittedName>
        <fullName evidence="9">Cobalt transporter</fullName>
    </submittedName>
</protein>
<keyword evidence="3" id="KW-0732">Signal</keyword>
<evidence type="ECO:0000259" key="8">
    <source>
        <dbReference type="Pfam" id="PF25975"/>
    </source>
</evidence>
<dbReference type="PANTHER" id="PTHR30097:SF15">
    <property type="entry name" value="CATION EFFLUX SYSTEM PROTEIN CUSB"/>
    <property type="match status" value="1"/>
</dbReference>
<feature type="domain" description="CzcB-like C-terminal circularly permuted SH3-like" evidence="8">
    <location>
        <begin position="330"/>
        <end position="389"/>
    </location>
</feature>
<evidence type="ECO:0000313" key="9">
    <source>
        <dbReference type="EMBL" id="BDD52429.1"/>
    </source>
</evidence>
<reference evidence="9 10" key="1">
    <citation type="submission" date="2021-12" db="EMBL/GenBank/DDBJ databases">
        <title>Complete genome sequence of Phytobacter diazotrophicus TA9734.</title>
        <authorList>
            <person name="Kubota H."/>
            <person name="Nakayama Y."/>
            <person name="Ariyoshi T."/>
        </authorList>
    </citation>
    <scope>NUCLEOTIDE SEQUENCE [LARGE SCALE GENOMIC DNA]</scope>
    <source>
        <strain evidence="9 10">TA9734</strain>
    </source>
</reference>
<evidence type="ECO:0000259" key="7">
    <source>
        <dbReference type="Pfam" id="PF25954"/>
    </source>
</evidence>
<dbReference type="Gene3D" id="2.40.50.320">
    <property type="entry name" value="Copper binding periplasmic protein CusF"/>
    <property type="match status" value="1"/>
</dbReference>
<dbReference type="InterPro" id="IPR042230">
    <property type="entry name" value="CusF_sf"/>
</dbReference>
<evidence type="ECO:0000259" key="4">
    <source>
        <dbReference type="Pfam" id="PF19335"/>
    </source>
</evidence>
<dbReference type="Pfam" id="PF25869">
    <property type="entry name" value="3HB_CusB"/>
    <property type="match status" value="1"/>
</dbReference>
<dbReference type="RefSeq" id="WP_125125108.1">
    <property type="nucleotide sequence ID" value="NZ_AP025334.1"/>
</dbReference>
<dbReference type="InterPro" id="IPR058791">
    <property type="entry name" value="3HB_CusB"/>
</dbReference>
<evidence type="ECO:0000259" key="5">
    <source>
        <dbReference type="Pfam" id="PF25869"/>
    </source>
</evidence>
<evidence type="ECO:0000256" key="2">
    <source>
        <dbReference type="ARBA" id="ARBA00022448"/>
    </source>
</evidence>
<evidence type="ECO:0000256" key="3">
    <source>
        <dbReference type="SAM" id="SignalP"/>
    </source>
</evidence>
<feature type="domain" description="CusB-like three alpha-helical bundle" evidence="5">
    <location>
        <begin position="161"/>
        <end position="208"/>
    </location>
</feature>
<dbReference type="InterPro" id="IPR021647">
    <property type="entry name" value="CusF_Ec"/>
</dbReference>
<dbReference type="Pfam" id="PF19335">
    <property type="entry name" value="HMBD"/>
    <property type="match status" value="1"/>
</dbReference>
<dbReference type="InterPro" id="IPR058792">
    <property type="entry name" value="Beta-barrel_RND_2"/>
</dbReference>
<dbReference type="InterPro" id="IPR058649">
    <property type="entry name" value="CzcB_C"/>
</dbReference>
<dbReference type="SUPFAM" id="SSF111369">
    <property type="entry name" value="HlyD-like secretion proteins"/>
    <property type="match status" value="1"/>
</dbReference>
<dbReference type="InterPro" id="IPR045800">
    <property type="entry name" value="HMBD"/>
</dbReference>
<keyword evidence="2" id="KW-0813">Transport</keyword>
<feature type="chain" id="PRO_5046576116" evidence="3">
    <location>
        <begin position="18"/>
        <end position="490"/>
    </location>
</feature>
<feature type="signal peptide" evidence="3">
    <location>
        <begin position="1"/>
        <end position="17"/>
    </location>
</feature>
<dbReference type="InterPro" id="IPR051909">
    <property type="entry name" value="MFP_Cation_Efflux"/>
</dbReference>
<dbReference type="Gene3D" id="6.10.140.730">
    <property type="match status" value="1"/>
</dbReference>
<dbReference type="Pfam" id="PF11604">
    <property type="entry name" value="CusF_Ec"/>
    <property type="match status" value="1"/>
</dbReference>